<feature type="transmembrane region" description="Helical" evidence="7">
    <location>
        <begin position="103"/>
        <end position="123"/>
    </location>
</feature>
<comment type="caution">
    <text evidence="9">The sequence shown here is derived from an EMBL/GenBank/DDBJ whole genome shotgun (WGS) entry which is preliminary data.</text>
</comment>
<evidence type="ECO:0000256" key="6">
    <source>
        <dbReference type="ARBA" id="ARBA00023136"/>
    </source>
</evidence>
<keyword evidence="3" id="KW-1003">Cell membrane</keyword>
<evidence type="ECO:0000256" key="2">
    <source>
        <dbReference type="ARBA" id="ARBA00022448"/>
    </source>
</evidence>
<name>A0A2I1IM14_9ACTO</name>
<keyword evidence="2 7" id="KW-0813">Transport</keyword>
<dbReference type="GO" id="GO:0005886">
    <property type="term" value="C:plasma membrane"/>
    <property type="evidence" value="ECO:0007669"/>
    <property type="project" value="UniProtKB-SubCell"/>
</dbReference>
<dbReference type="SUPFAM" id="SSF161098">
    <property type="entry name" value="MetI-like"/>
    <property type="match status" value="1"/>
</dbReference>
<proteinExistence type="inferred from homology"/>
<reference evidence="9 10" key="1">
    <citation type="submission" date="2017-12" db="EMBL/GenBank/DDBJ databases">
        <title>Phylogenetic diversity of female urinary microbiome.</title>
        <authorList>
            <person name="Thomas-White K."/>
            <person name="Wolfe A.J."/>
        </authorList>
    </citation>
    <scope>NUCLEOTIDE SEQUENCE [LARGE SCALE GENOMIC DNA]</scope>
    <source>
        <strain evidence="9 10">UMB0402</strain>
    </source>
</reference>
<dbReference type="InterPro" id="IPR035906">
    <property type="entry name" value="MetI-like_sf"/>
</dbReference>
<evidence type="ECO:0000313" key="10">
    <source>
        <dbReference type="Proteomes" id="UP000235122"/>
    </source>
</evidence>
<comment type="subcellular location">
    <subcellularLocation>
        <location evidence="1 7">Cell membrane</location>
        <topology evidence="1 7">Multi-pass membrane protein</topology>
    </subcellularLocation>
</comment>
<feature type="transmembrane region" description="Helical" evidence="7">
    <location>
        <begin position="263"/>
        <end position="287"/>
    </location>
</feature>
<dbReference type="PROSITE" id="PS50928">
    <property type="entry name" value="ABC_TM1"/>
    <property type="match status" value="1"/>
</dbReference>
<dbReference type="AlphaFoldDB" id="A0A2I1IM14"/>
<dbReference type="STRING" id="33007.HMPREF3198_00614"/>
<feature type="transmembrane region" description="Helical" evidence="7">
    <location>
        <begin position="206"/>
        <end position="226"/>
    </location>
</feature>
<feature type="domain" description="ABC transmembrane type-1" evidence="8">
    <location>
        <begin position="66"/>
        <end position="282"/>
    </location>
</feature>
<evidence type="ECO:0000256" key="7">
    <source>
        <dbReference type="RuleBase" id="RU363032"/>
    </source>
</evidence>
<evidence type="ECO:0000259" key="8">
    <source>
        <dbReference type="PROSITE" id="PS50928"/>
    </source>
</evidence>
<dbReference type="GeneID" id="35867397"/>
<gene>
    <name evidence="9" type="ORF">CYJ19_08245</name>
</gene>
<evidence type="ECO:0000256" key="5">
    <source>
        <dbReference type="ARBA" id="ARBA00022989"/>
    </source>
</evidence>
<feature type="transmembrane region" description="Helical" evidence="7">
    <location>
        <begin position="151"/>
        <end position="176"/>
    </location>
</feature>
<protein>
    <submittedName>
        <fullName evidence="9">Sugar ABC transporter permease</fullName>
    </submittedName>
</protein>
<feature type="transmembrane region" description="Helical" evidence="7">
    <location>
        <begin position="7"/>
        <end position="29"/>
    </location>
</feature>
<keyword evidence="5 7" id="KW-1133">Transmembrane helix</keyword>
<dbReference type="PANTHER" id="PTHR30193:SF44">
    <property type="entry name" value="LACTOSE TRANSPORT SYSTEM PERMEASE PROTEIN LACF"/>
    <property type="match status" value="1"/>
</dbReference>
<accession>A0A2I1IM14</accession>
<comment type="similarity">
    <text evidence="7">Belongs to the binding-protein-dependent transport system permease family.</text>
</comment>
<dbReference type="Pfam" id="PF00528">
    <property type="entry name" value="BPD_transp_1"/>
    <property type="match status" value="1"/>
</dbReference>
<organism evidence="9 10">
    <name type="scientific">Winkia neuii</name>
    <dbReference type="NCBI Taxonomy" id="33007"/>
    <lineage>
        <taxon>Bacteria</taxon>
        <taxon>Bacillati</taxon>
        <taxon>Actinomycetota</taxon>
        <taxon>Actinomycetes</taxon>
        <taxon>Actinomycetales</taxon>
        <taxon>Actinomycetaceae</taxon>
        <taxon>Winkia</taxon>
    </lineage>
</organism>
<dbReference type="Gene3D" id="1.10.3720.10">
    <property type="entry name" value="MetI-like"/>
    <property type="match status" value="1"/>
</dbReference>
<keyword evidence="4 7" id="KW-0812">Transmembrane</keyword>
<evidence type="ECO:0000256" key="1">
    <source>
        <dbReference type="ARBA" id="ARBA00004651"/>
    </source>
</evidence>
<dbReference type="Proteomes" id="UP000235122">
    <property type="component" value="Unassembled WGS sequence"/>
</dbReference>
<evidence type="ECO:0000256" key="4">
    <source>
        <dbReference type="ARBA" id="ARBA00022692"/>
    </source>
</evidence>
<evidence type="ECO:0000256" key="3">
    <source>
        <dbReference type="ARBA" id="ARBA00022475"/>
    </source>
</evidence>
<evidence type="ECO:0000313" key="9">
    <source>
        <dbReference type="EMBL" id="PKY72178.1"/>
    </source>
</evidence>
<dbReference type="EMBL" id="PKKO01000004">
    <property type="protein sequence ID" value="PKY72178.1"/>
    <property type="molecule type" value="Genomic_DNA"/>
</dbReference>
<keyword evidence="6 7" id="KW-0472">Membrane</keyword>
<dbReference type="PANTHER" id="PTHR30193">
    <property type="entry name" value="ABC TRANSPORTER PERMEASE PROTEIN"/>
    <property type="match status" value="1"/>
</dbReference>
<dbReference type="CDD" id="cd06261">
    <property type="entry name" value="TM_PBP2"/>
    <property type="match status" value="1"/>
</dbReference>
<keyword evidence="10" id="KW-1185">Reference proteome</keyword>
<dbReference type="GO" id="GO:0055085">
    <property type="term" value="P:transmembrane transport"/>
    <property type="evidence" value="ECO:0007669"/>
    <property type="project" value="InterPro"/>
</dbReference>
<sequence length="306" mass="33729">MKTHKWYTPYLLVGPAALWVVVFALWPFLNTVVLSFTNAKPLRAYKFIGLQNYLELFHDPHFGSAIIVSLVYVLVCVPLLTILPLLLAVLVRKKIPGIGFFRTSYYFPVVASVVVVGIIWAWMFNSRGIVNEALKMAGLIDQPINFMLDRWKLLFCAILLTVWKGLGYYMVVYLAALANASKDVYEAATLDGAGWWHRFRSVTIPAVRGAMLLVSALICVSAIRVFSELYILSNGTGGPGGKDQSIVMLIQRTGSGLNGNLGYASALSIALFFLTVGPLLLVAYINYGKDARKNSKKAAKAKVQGK</sequence>
<dbReference type="InterPro" id="IPR051393">
    <property type="entry name" value="ABC_transporter_permease"/>
</dbReference>
<feature type="transmembrane region" description="Helical" evidence="7">
    <location>
        <begin position="62"/>
        <end position="91"/>
    </location>
</feature>
<dbReference type="RefSeq" id="WP_024331194.1">
    <property type="nucleotide sequence ID" value="NZ_JASOXK010000003.1"/>
</dbReference>
<dbReference type="InterPro" id="IPR000515">
    <property type="entry name" value="MetI-like"/>
</dbReference>